<dbReference type="AlphaFoldDB" id="A0A194XJM1"/>
<evidence type="ECO:0000313" key="1">
    <source>
        <dbReference type="EMBL" id="KUJ20304.1"/>
    </source>
</evidence>
<dbReference type="RefSeq" id="XP_018074659.1">
    <property type="nucleotide sequence ID" value="XM_018214431.1"/>
</dbReference>
<organism evidence="1 2">
    <name type="scientific">Mollisia scopiformis</name>
    <name type="common">Conifer needle endophyte fungus</name>
    <name type="synonym">Phialocephala scopiformis</name>
    <dbReference type="NCBI Taxonomy" id="149040"/>
    <lineage>
        <taxon>Eukaryota</taxon>
        <taxon>Fungi</taxon>
        <taxon>Dikarya</taxon>
        <taxon>Ascomycota</taxon>
        <taxon>Pezizomycotina</taxon>
        <taxon>Leotiomycetes</taxon>
        <taxon>Helotiales</taxon>
        <taxon>Mollisiaceae</taxon>
        <taxon>Mollisia</taxon>
    </lineage>
</organism>
<name>A0A194XJM1_MOLSC</name>
<dbReference type="EMBL" id="KQ947409">
    <property type="protein sequence ID" value="KUJ20304.1"/>
    <property type="molecule type" value="Genomic_DNA"/>
</dbReference>
<proteinExistence type="predicted"/>
<dbReference type="GeneID" id="28824157"/>
<protein>
    <submittedName>
        <fullName evidence="1">Uncharacterized protein</fullName>
    </submittedName>
</protein>
<dbReference type="Proteomes" id="UP000070700">
    <property type="component" value="Unassembled WGS sequence"/>
</dbReference>
<accession>A0A194XJM1</accession>
<evidence type="ECO:0000313" key="2">
    <source>
        <dbReference type="Proteomes" id="UP000070700"/>
    </source>
</evidence>
<keyword evidence="2" id="KW-1185">Reference proteome</keyword>
<gene>
    <name evidence="1" type="ORF">LY89DRAFT_682057</name>
</gene>
<dbReference type="KEGG" id="psco:LY89DRAFT_682057"/>
<sequence>MAVFSEFFRLHHPVDGRSNRIVPANGVPVDDQLSLAGVMSGCLRHLPTCSRKTSAAPLHSRTVVGLVRYGRY</sequence>
<reference evidence="1 2" key="1">
    <citation type="submission" date="2015-10" db="EMBL/GenBank/DDBJ databases">
        <title>Full genome of DAOMC 229536 Phialocephala scopiformis, a fungal endophyte of spruce producing the potent anti-insectan compound rugulosin.</title>
        <authorList>
            <consortium name="DOE Joint Genome Institute"/>
            <person name="Walker A.K."/>
            <person name="Frasz S.L."/>
            <person name="Seifert K.A."/>
            <person name="Miller J.D."/>
            <person name="Mondo S.J."/>
            <person name="Labutti K."/>
            <person name="Lipzen A."/>
            <person name="Dockter R."/>
            <person name="Kennedy M."/>
            <person name="Grigoriev I.V."/>
            <person name="Spatafora J.W."/>
        </authorList>
    </citation>
    <scope>NUCLEOTIDE SEQUENCE [LARGE SCALE GENOMIC DNA]</scope>
    <source>
        <strain evidence="1 2">CBS 120377</strain>
    </source>
</reference>
<dbReference type="InParanoid" id="A0A194XJM1"/>